<reference evidence="5 6" key="1">
    <citation type="submission" date="2024-10" db="EMBL/GenBank/DDBJ databases">
        <authorList>
            <person name="Kim D."/>
        </authorList>
    </citation>
    <scope>NUCLEOTIDE SEQUENCE [LARGE SCALE GENOMIC DNA]</scope>
    <source>
        <strain evidence="5">BH-2024</strain>
    </source>
</reference>
<dbReference type="PANTHER" id="PTHR13237:SF8">
    <property type="entry name" value="SOMETHING ABOUT SILENCING PROTEIN 10"/>
    <property type="match status" value="1"/>
</dbReference>
<comment type="caution">
    <text evidence="5">The sequence shown here is derived from an EMBL/GenBank/DDBJ whole genome shotgun (WGS) entry which is preliminary data.</text>
</comment>
<organism evidence="5 6">
    <name type="scientific">Heterodera trifolii</name>
    <dbReference type="NCBI Taxonomy" id="157864"/>
    <lineage>
        <taxon>Eukaryota</taxon>
        <taxon>Metazoa</taxon>
        <taxon>Ecdysozoa</taxon>
        <taxon>Nematoda</taxon>
        <taxon>Chromadorea</taxon>
        <taxon>Rhabditida</taxon>
        <taxon>Tylenchina</taxon>
        <taxon>Tylenchomorpha</taxon>
        <taxon>Tylenchoidea</taxon>
        <taxon>Heteroderidae</taxon>
        <taxon>Heteroderinae</taxon>
        <taxon>Heterodera</taxon>
    </lineage>
</organism>
<feature type="domain" description="Sas10 C-terminal" evidence="4">
    <location>
        <begin position="141"/>
        <end position="215"/>
    </location>
</feature>
<dbReference type="InterPro" id="IPR018972">
    <property type="entry name" value="Sas10_C_dom"/>
</dbReference>
<comment type="subcellular location">
    <subcellularLocation>
        <location evidence="1">Nucleus</location>
    </subcellularLocation>
</comment>
<dbReference type="EMBL" id="JBICBT010000056">
    <property type="protein sequence ID" value="KAL3124933.1"/>
    <property type="molecule type" value="Genomic_DNA"/>
</dbReference>
<dbReference type="Pfam" id="PF09368">
    <property type="entry name" value="Sas10"/>
    <property type="match status" value="1"/>
</dbReference>
<keyword evidence="6" id="KW-1185">Reference proteome</keyword>
<evidence type="ECO:0000256" key="1">
    <source>
        <dbReference type="ARBA" id="ARBA00004123"/>
    </source>
</evidence>
<gene>
    <name evidence="5" type="ORF">niasHT_001826</name>
</gene>
<dbReference type="GO" id="GO:0005634">
    <property type="term" value="C:nucleus"/>
    <property type="evidence" value="ECO:0007669"/>
    <property type="project" value="UniProtKB-SubCell"/>
</dbReference>
<evidence type="ECO:0000259" key="4">
    <source>
        <dbReference type="Pfam" id="PF09368"/>
    </source>
</evidence>
<accession>A0ABD2MC92</accession>
<evidence type="ECO:0000313" key="6">
    <source>
        <dbReference type="Proteomes" id="UP001620626"/>
    </source>
</evidence>
<keyword evidence="3" id="KW-0539">Nucleus</keyword>
<dbReference type="AlphaFoldDB" id="A0ABD2MC92"/>
<sequence length="215" mass="24914">MDFGFLNDSTNKWGKNQRNYYGTSYVDKDFGGVNDSEEEEMLQLEEEDAISRQKKIETGNSLVDFDGLIANSTIKNKGRSRLFEVLHISVAKETPEKETAQGKPLENIGRTFEQNVCDLQSETSTDGGNFDDGGPCVSKEMRRKINYEIRKNKGIRKDKGRRKAKQRHSRVMKRTQYEKALIKRKSQVPNMRREMERYDGEKRGIRISTIRSTKF</sequence>
<evidence type="ECO:0000256" key="2">
    <source>
        <dbReference type="ARBA" id="ARBA00010979"/>
    </source>
</evidence>
<proteinExistence type="inferred from homology"/>
<comment type="similarity">
    <text evidence="2">Belongs to the SAS10 family.</text>
</comment>
<evidence type="ECO:0000313" key="5">
    <source>
        <dbReference type="EMBL" id="KAL3124933.1"/>
    </source>
</evidence>
<protein>
    <recommendedName>
        <fullName evidence="4">Sas10 C-terminal domain-containing protein</fullName>
    </recommendedName>
</protein>
<evidence type="ECO:0000256" key="3">
    <source>
        <dbReference type="ARBA" id="ARBA00023242"/>
    </source>
</evidence>
<dbReference type="Proteomes" id="UP001620626">
    <property type="component" value="Unassembled WGS sequence"/>
</dbReference>
<name>A0ABD2MC92_9BILA</name>
<dbReference type="PANTHER" id="PTHR13237">
    <property type="entry name" value="SOMETHING ABOUT SILENCING PROTEIN 10-RELATED"/>
    <property type="match status" value="1"/>
</dbReference>